<evidence type="ECO:0000256" key="2">
    <source>
        <dbReference type="ARBA" id="ARBA00022679"/>
    </source>
</evidence>
<dbReference type="EC" id="2.4.2.14" evidence="4"/>
<feature type="binding site" evidence="4">
    <location>
        <position position="280"/>
    </location>
    <ligand>
        <name>Mg(2+)</name>
        <dbReference type="ChEBI" id="CHEBI:18420"/>
    </ligand>
</feature>
<accession>A0ABW8ADY9</accession>
<comment type="similarity">
    <text evidence="4 5">In the C-terminal section; belongs to the purine/pyrimidine phosphoribosyltransferase family.</text>
</comment>
<dbReference type="InterPro" id="IPR017932">
    <property type="entry name" value="GATase_2_dom"/>
</dbReference>
<keyword evidence="4 5" id="KW-0658">Purine biosynthesis</keyword>
<keyword evidence="4" id="KW-0004">4Fe-4S</keyword>
<dbReference type="InterPro" id="IPR005854">
    <property type="entry name" value="PurF"/>
</dbReference>
<keyword evidence="4" id="KW-0479">Metal-binding</keyword>
<comment type="function">
    <text evidence="4">Catalyzes the formation of phosphoribosylamine from phosphoribosylpyrophosphate (PRPP) and glutamine.</text>
</comment>
<keyword evidence="3 4" id="KW-0315">Glutamine amidotransferase</keyword>
<dbReference type="InterPro" id="IPR029057">
    <property type="entry name" value="PRTase-like"/>
</dbReference>
<feature type="binding site" evidence="4">
    <location>
        <position position="233"/>
    </location>
    <ligand>
        <name>[4Fe-4S] cluster</name>
        <dbReference type="ChEBI" id="CHEBI:49883"/>
    </ligand>
</feature>
<evidence type="ECO:0000313" key="8">
    <source>
        <dbReference type="Proteomes" id="UP001612928"/>
    </source>
</evidence>
<evidence type="ECO:0000256" key="3">
    <source>
        <dbReference type="ARBA" id="ARBA00022962"/>
    </source>
</evidence>
<feature type="domain" description="Glutamine amidotransferase type-2" evidence="6">
    <location>
        <begin position="10"/>
        <end position="218"/>
    </location>
</feature>
<protein>
    <recommendedName>
        <fullName evidence="4">Amidophosphoribosyltransferase</fullName>
        <shortName evidence="4">ATase</shortName>
        <ecNumber evidence="4">2.4.2.14</ecNumber>
    </recommendedName>
    <alternativeName>
        <fullName evidence="4">Glutamine phosphoribosylpyrophosphate amidotransferase</fullName>
        <shortName evidence="4">GPATase</shortName>
    </alternativeName>
</protein>
<dbReference type="GO" id="GO:0004044">
    <property type="term" value="F:amidophosphoribosyltransferase activity"/>
    <property type="evidence" value="ECO:0007669"/>
    <property type="project" value="UniProtKB-EC"/>
</dbReference>
<name>A0ABW8ADY9_9ACTN</name>
<feature type="binding site" evidence="4">
    <location>
        <position position="343"/>
    </location>
    <ligand>
        <name>Mg(2+)</name>
        <dbReference type="ChEBI" id="CHEBI:18420"/>
    </ligand>
</feature>
<comment type="cofactor">
    <cofactor evidence="4">
        <name>Mg(2+)</name>
        <dbReference type="ChEBI" id="CHEBI:18420"/>
    </cofactor>
    <text evidence="4">Binds 1 Mg(2+) ion per subunit.</text>
</comment>
<evidence type="ECO:0000256" key="5">
    <source>
        <dbReference type="PIRNR" id="PIRNR000485"/>
    </source>
</evidence>
<organism evidence="7 8">
    <name type="scientific">Nonomuraea indica</name>
    <dbReference type="NCBI Taxonomy" id="1581193"/>
    <lineage>
        <taxon>Bacteria</taxon>
        <taxon>Bacillati</taxon>
        <taxon>Actinomycetota</taxon>
        <taxon>Actinomycetes</taxon>
        <taxon>Streptosporangiales</taxon>
        <taxon>Streptosporangiaceae</taxon>
        <taxon>Nonomuraea</taxon>
    </lineage>
</organism>
<dbReference type="HAMAP" id="MF_01931">
    <property type="entry name" value="PurF"/>
    <property type="match status" value="1"/>
</dbReference>
<feature type="active site" description="Nucleophile" evidence="4">
    <location>
        <position position="10"/>
    </location>
</feature>
<dbReference type="Gene3D" id="3.60.20.10">
    <property type="entry name" value="Glutamine Phosphoribosylpyrophosphate, subunit 1, domain 1"/>
    <property type="match status" value="1"/>
</dbReference>
<dbReference type="PANTHER" id="PTHR11907">
    <property type="entry name" value="AMIDOPHOSPHORIBOSYLTRANSFERASE"/>
    <property type="match status" value="1"/>
</dbReference>
<reference evidence="7 8" key="1">
    <citation type="submission" date="2024-10" db="EMBL/GenBank/DDBJ databases">
        <title>The Natural Products Discovery Center: Release of the First 8490 Sequenced Strains for Exploring Actinobacteria Biosynthetic Diversity.</title>
        <authorList>
            <person name="Kalkreuter E."/>
            <person name="Kautsar S.A."/>
            <person name="Yang D."/>
            <person name="Bader C.D."/>
            <person name="Teijaro C.N."/>
            <person name="Fluegel L."/>
            <person name="Davis C.M."/>
            <person name="Simpson J.R."/>
            <person name="Lauterbach L."/>
            <person name="Steele A.D."/>
            <person name="Gui C."/>
            <person name="Meng S."/>
            <person name="Li G."/>
            <person name="Viehrig K."/>
            <person name="Ye F."/>
            <person name="Su P."/>
            <person name="Kiefer A.F."/>
            <person name="Nichols A."/>
            <person name="Cepeda A.J."/>
            <person name="Yan W."/>
            <person name="Fan B."/>
            <person name="Jiang Y."/>
            <person name="Adhikari A."/>
            <person name="Zheng C.-J."/>
            <person name="Schuster L."/>
            <person name="Cowan T.M."/>
            <person name="Smanski M.J."/>
            <person name="Chevrette M.G."/>
            <person name="De Carvalho L.P.S."/>
            <person name="Shen B."/>
        </authorList>
    </citation>
    <scope>NUCLEOTIDE SEQUENCE [LARGE SCALE GENOMIC DNA]</scope>
    <source>
        <strain evidence="7 8">NPDC049503</strain>
    </source>
</reference>
<comment type="catalytic activity">
    <reaction evidence="4 5">
        <text>5-phospho-beta-D-ribosylamine + L-glutamate + diphosphate = 5-phospho-alpha-D-ribose 1-diphosphate + L-glutamine + H2O</text>
        <dbReference type="Rhea" id="RHEA:14905"/>
        <dbReference type="ChEBI" id="CHEBI:15377"/>
        <dbReference type="ChEBI" id="CHEBI:29985"/>
        <dbReference type="ChEBI" id="CHEBI:33019"/>
        <dbReference type="ChEBI" id="CHEBI:58017"/>
        <dbReference type="ChEBI" id="CHEBI:58359"/>
        <dbReference type="ChEBI" id="CHEBI:58681"/>
        <dbReference type="EC" id="2.4.2.14"/>
    </reaction>
</comment>
<comment type="cofactor">
    <cofactor evidence="4">
        <name>[4Fe-4S] cluster</name>
        <dbReference type="ChEBI" id="CHEBI:49883"/>
    </cofactor>
    <text evidence="4">Binds 1 [4Fe-4S] cluster per subunit.</text>
</comment>
<sequence length="448" mass="47229">MISGEAGEECGVIGVLAPGRPAVPMLLDGLFTLQHRGQESAGLAVWDGGDDIATRLGMGLVGDAIGGQVDGLGGSLGIGHVRYSTSGASSLANAQPIRGRRRGRTPFAIAHNGNLTWVPGPGGTDTRRLATLLAGVHRPLGAAMADTLPLVSGAYSLVAMADGTLYAARDSYGFRPLSMGVLEGGGWVVASETAALDALGAEFVRDVEPGEIVEFDVRGTRSYRFGGGRSALCVFEHVYFARPDSVIDKRPVYEVRRDCGAALAREAPVEADLVMPVPDTARIAALGYAEESGIRYAEGLVRNIYVSRTFIQPSQAQRQGGVRLKLRPVEHVVAGRSVVVVDDSIVRATSARQVVALLRSAGATRVHVRVASPAVRWPCFFGVDIRVGDDLAARHRTAEEMGRLVGADSLAYLSADALVSAARGSMDLCTACFTGDYPTADSRREATW</sequence>
<comment type="caution">
    <text evidence="7">The sequence shown here is derived from an EMBL/GenBank/DDBJ whole genome shotgun (WGS) entry which is preliminary data.</text>
</comment>
<dbReference type="PIRSF" id="PIRSF000485">
    <property type="entry name" value="Amd_phspho_trans"/>
    <property type="match status" value="1"/>
</dbReference>
<dbReference type="SUPFAM" id="SSF53271">
    <property type="entry name" value="PRTase-like"/>
    <property type="match status" value="1"/>
</dbReference>
<proteinExistence type="inferred from homology"/>
<dbReference type="EMBL" id="JBITMB010000010">
    <property type="protein sequence ID" value="MFI7444966.1"/>
    <property type="molecule type" value="Genomic_DNA"/>
</dbReference>
<dbReference type="RefSeq" id="WP_397025319.1">
    <property type="nucleotide sequence ID" value="NZ_JBITMB010000010.1"/>
</dbReference>
<feature type="binding site" evidence="4">
    <location>
        <position position="432"/>
    </location>
    <ligand>
        <name>[4Fe-4S] cluster</name>
        <dbReference type="ChEBI" id="CHEBI:49883"/>
    </ligand>
</feature>
<keyword evidence="2 4" id="KW-0808">Transferase</keyword>
<feature type="binding site" evidence="4">
    <location>
        <position position="429"/>
    </location>
    <ligand>
        <name>[4Fe-4S] cluster</name>
        <dbReference type="ChEBI" id="CHEBI:49883"/>
    </ligand>
</feature>
<feature type="binding site" evidence="4">
    <location>
        <position position="379"/>
    </location>
    <ligand>
        <name>[4Fe-4S] cluster</name>
        <dbReference type="ChEBI" id="CHEBI:49883"/>
    </ligand>
</feature>
<keyword evidence="1 4" id="KW-0328">Glycosyltransferase</keyword>
<dbReference type="PROSITE" id="PS51278">
    <property type="entry name" value="GATASE_TYPE_2"/>
    <property type="match status" value="1"/>
</dbReference>
<gene>
    <name evidence="4 7" type="primary">purF</name>
    <name evidence="7" type="ORF">ACIBP5_33770</name>
</gene>
<keyword evidence="4" id="KW-0460">Magnesium</keyword>
<dbReference type="InterPro" id="IPR029055">
    <property type="entry name" value="Ntn_hydrolases_N"/>
</dbReference>
<dbReference type="Gene3D" id="3.40.50.2020">
    <property type="match status" value="1"/>
</dbReference>
<dbReference type="NCBIfam" id="TIGR01134">
    <property type="entry name" value="purF"/>
    <property type="match status" value="1"/>
</dbReference>
<keyword evidence="8" id="KW-1185">Reference proteome</keyword>
<dbReference type="SUPFAM" id="SSF56235">
    <property type="entry name" value="N-terminal nucleophile aminohydrolases (Ntn hydrolases)"/>
    <property type="match status" value="1"/>
</dbReference>
<evidence type="ECO:0000259" key="6">
    <source>
        <dbReference type="PROSITE" id="PS51278"/>
    </source>
</evidence>
<feature type="binding site" evidence="4">
    <location>
        <position position="342"/>
    </location>
    <ligand>
        <name>Mg(2+)</name>
        <dbReference type="ChEBI" id="CHEBI:18420"/>
    </ligand>
</feature>
<comment type="pathway">
    <text evidence="4 5">Purine metabolism; IMP biosynthesis via de novo pathway; N(1)-(5-phospho-D-ribosyl)glycinamide from 5-phospho-alpha-D-ribose 1-diphosphate: step 1/2.</text>
</comment>
<keyword evidence="4" id="KW-0411">Iron-sulfur</keyword>
<evidence type="ECO:0000313" key="7">
    <source>
        <dbReference type="EMBL" id="MFI7444966.1"/>
    </source>
</evidence>
<keyword evidence="4" id="KW-0408">Iron</keyword>
<evidence type="ECO:0000256" key="4">
    <source>
        <dbReference type="HAMAP-Rule" id="MF_01931"/>
    </source>
</evidence>
<evidence type="ECO:0000256" key="1">
    <source>
        <dbReference type="ARBA" id="ARBA00022676"/>
    </source>
</evidence>
<dbReference type="Proteomes" id="UP001612928">
    <property type="component" value="Unassembled WGS sequence"/>
</dbReference>